<evidence type="ECO:0000256" key="4">
    <source>
        <dbReference type="ARBA" id="ARBA00022840"/>
    </source>
</evidence>
<dbReference type="InterPro" id="IPR014001">
    <property type="entry name" value="Helicase_ATP-bd"/>
</dbReference>
<evidence type="ECO:0000256" key="2">
    <source>
        <dbReference type="ARBA" id="ARBA00022801"/>
    </source>
</evidence>
<dbReference type="InterPro" id="IPR006935">
    <property type="entry name" value="Helicase/UvrB_N"/>
</dbReference>
<keyword evidence="4" id="KW-0067">ATP-binding</keyword>
<name>A0A6C0EFK8_9ZZZZ</name>
<dbReference type="PROSITE" id="PS51194">
    <property type="entry name" value="HELICASE_CTER"/>
    <property type="match status" value="1"/>
</dbReference>
<dbReference type="Gene3D" id="3.40.50.300">
    <property type="entry name" value="P-loop containing nucleotide triphosphate hydrolases"/>
    <property type="match status" value="2"/>
</dbReference>
<dbReference type="SUPFAM" id="SSF52540">
    <property type="entry name" value="P-loop containing nucleoside triphosphate hydrolases"/>
    <property type="match status" value="1"/>
</dbReference>
<dbReference type="GO" id="GO:0004386">
    <property type="term" value="F:helicase activity"/>
    <property type="evidence" value="ECO:0007669"/>
    <property type="project" value="UniProtKB-KW"/>
</dbReference>
<evidence type="ECO:0000256" key="1">
    <source>
        <dbReference type="ARBA" id="ARBA00022741"/>
    </source>
</evidence>
<dbReference type="PANTHER" id="PTHR11274:SF0">
    <property type="entry name" value="GENERAL TRANSCRIPTION AND DNA REPAIR FACTOR IIH HELICASE SUBUNIT XPB"/>
    <property type="match status" value="1"/>
</dbReference>
<keyword evidence="1" id="KW-0547">Nucleotide-binding</keyword>
<organism evidence="7">
    <name type="scientific">viral metagenome</name>
    <dbReference type="NCBI Taxonomy" id="1070528"/>
    <lineage>
        <taxon>unclassified sequences</taxon>
        <taxon>metagenomes</taxon>
        <taxon>organismal metagenomes</taxon>
    </lineage>
</organism>
<dbReference type="SUPFAM" id="SSF52980">
    <property type="entry name" value="Restriction endonuclease-like"/>
    <property type="match status" value="1"/>
</dbReference>
<dbReference type="Gene3D" id="6.10.140.530">
    <property type="match status" value="1"/>
</dbReference>
<proteinExistence type="predicted"/>
<dbReference type="InterPro" id="IPR011335">
    <property type="entry name" value="Restrct_endonuc-II-like"/>
</dbReference>
<evidence type="ECO:0008006" key="8">
    <source>
        <dbReference type="Google" id="ProtNLM"/>
    </source>
</evidence>
<dbReference type="InterPro" id="IPR050615">
    <property type="entry name" value="ATP-dep_DNA_Helicase"/>
</dbReference>
<dbReference type="InterPro" id="IPR001650">
    <property type="entry name" value="Helicase_C-like"/>
</dbReference>
<dbReference type="PROSITE" id="PS51192">
    <property type="entry name" value="HELICASE_ATP_BIND_1"/>
    <property type="match status" value="1"/>
</dbReference>
<evidence type="ECO:0000259" key="5">
    <source>
        <dbReference type="PROSITE" id="PS51192"/>
    </source>
</evidence>
<dbReference type="EMBL" id="MN739816">
    <property type="protein sequence ID" value="QHT27213.1"/>
    <property type="molecule type" value="Genomic_DNA"/>
</dbReference>
<dbReference type="AlphaFoldDB" id="A0A6C0EFK8"/>
<evidence type="ECO:0000259" key="6">
    <source>
        <dbReference type="PROSITE" id="PS51194"/>
    </source>
</evidence>
<dbReference type="InterPro" id="IPR027417">
    <property type="entry name" value="P-loop_NTPase"/>
</dbReference>
<protein>
    <recommendedName>
        <fullName evidence="8">Helicase ATP-binding domain-containing protein</fullName>
    </recommendedName>
</protein>
<evidence type="ECO:0000256" key="3">
    <source>
        <dbReference type="ARBA" id="ARBA00022806"/>
    </source>
</evidence>
<dbReference type="GO" id="GO:0003677">
    <property type="term" value="F:DNA binding"/>
    <property type="evidence" value="ECO:0007669"/>
    <property type="project" value="InterPro"/>
</dbReference>
<dbReference type="GO" id="GO:0005524">
    <property type="term" value="F:ATP binding"/>
    <property type="evidence" value="ECO:0007669"/>
    <property type="project" value="UniProtKB-KW"/>
</dbReference>
<dbReference type="Pfam" id="PF04851">
    <property type="entry name" value="ResIII"/>
    <property type="match status" value="1"/>
</dbReference>
<feature type="domain" description="Helicase C-terminal" evidence="6">
    <location>
        <begin position="354"/>
        <end position="541"/>
    </location>
</feature>
<reference evidence="7" key="1">
    <citation type="journal article" date="2020" name="Nature">
        <title>Giant virus diversity and host interactions through global metagenomics.</title>
        <authorList>
            <person name="Schulz F."/>
            <person name="Roux S."/>
            <person name="Paez-Espino D."/>
            <person name="Jungbluth S."/>
            <person name="Walsh D.A."/>
            <person name="Denef V.J."/>
            <person name="McMahon K.D."/>
            <person name="Konstantinidis K.T."/>
            <person name="Eloe-Fadrosh E.A."/>
            <person name="Kyrpides N.C."/>
            <person name="Woyke T."/>
        </authorList>
    </citation>
    <scope>NUCLEOTIDE SEQUENCE</scope>
    <source>
        <strain evidence="7">GVMAG-M-3300023179-2</strain>
    </source>
</reference>
<evidence type="ECO:0000313" key="7">
    <source>
        <dbReference type="EMBL" id="QHT27213.1"/>
    </source>
</evidence>
<feature type="domain" description="Helicase ATP-binding" evidence="5">
    <location>
        <begin position="158"/>
        <end position="317"/>
    </location>
</feature>
<accession>A0A6C0EFK8</accession>
<dbReference type="GO" id="GO:0016787">
    <property type="term" value="F:hydrolase activity"/>
    <property type="evidence" value="ECO:0007669"/>
    <property type="project" value="UniProtKB-KW"/>
</dbReference>
<dbReference type="SMART" id="SM00487">
    <property type="entry name" value="DEXDc"/>
    <property type="match status" value="1"/>
</dbReference>
<sequence length="849" mass="101223">MNKLKGDAYELQIKNYIINELNNKAYLWTETPENILIDFGIIGSHNQQRLNRINNNLLIDTGIDIIQIDDQNKCILVQCKNGYTNGITINNLAGFFGWMCSLPELVGYVYYTNKLSKNIRELPYNNRIKYIKQPYIETIQNDITEFKPYDYQLEAFKQFKSNFNNRGILSLPCGTGKTYITYLCSTLYKKIIILSPLKEFAKQNLNKFIEYGYNNNTLLVDSDGERDIDNINKFINNDSFLISSTFCSIDVISKLKLDNVLIIIDEFHNLSKNNVTNENNDFYKLLNSDYNILFVSATPRVYELEDEDYNDSIFGNTIYNMTFTDAIKNKYITDYRIWLPSIHEDNEQLEEELSIYDINSVIKAKCNYLFSCLLNNGSRKCIIYCIDTTEIIDMINGMNELNKFYYINYNINQITSKNNDKQRNKILNNFSNGTNIQLLFSVRILDECIDIPSCDSIYITYPSQSKIRTIQRLCRCIRLDKNNKFKIGNIFIWCNEYDLILETLSGIKEYDIFFKDKIQLNNTNYFGKSNNKFYINDKQLISNYLVGIKEFKQLTWIDKLKLVSEYIDNNSKRPSMNDKNKDIKQLGQFLSDQQKNYKNNKYIMKDTNIKKLYEEFIEKYKEYFLDNNEIWLNNLKLCEKYIIDNKKKPSKNDKNKDIKYLGSFLSHQQQNYKNNEHIMKDSNIRKLYEEFIEKYKEYFLDNNEIWLNNLKLVSDYIDNNSKRPSMNDKNKDIKQLGQFLQNQQTNYKNNKDIMKDTNIKKLYEEFIEKYKEYFLDNNEIWLKNLNLVSDYIDKNKKRPSQTDKNKDIKQLGKWISTQQRNYKSNKQIMKDSNIRKLYEEFIEKYKKYL</sequence>
<keyword evidence="2" id="KW-0378">Hydrolase</keyword>
<dbReference type="Pfam" id="PF00271">
    <property type="entry name" value="Helicase_C"/>
    <property type="match status" value="1"/>
</dbReference>
<keyword evidence="3" id="KW-0347">Helicase</keyword>
<dbReference type="PANTHER" id="PTHR11274">
    <property type="entry name" value="RAD25/XP-B DNA REPAIR HELICASE"/>
    <property type="match status" value="1"/>
</dbReference>